<organism evidence="1">
    <name type="scientific">Ectopseudomonas oleovorans</name>
    <name type="common">Pseudomonas oleovorans</name>
    <dbReference type="NCBI Taxonomy" id="301"/>
    <lineage>
        <taxon>Bacteria</taxon>
        <taxon>Pseudomonadati</taxon>
        <taxon>Pseudomonadota</taxon>
        <taxon>Gammaproteobacteria</taxon>
        <taxon>Pseudomonadales</taxon>
        <taxon>Pseudomonadaceae</taxon>
        <taxon>Ectopseudomonas</taxon>
    </lineage>
</organism>
<name>A0A653AYF7_ECTOL</name>
<dbReference type="AlphaFoldDB" id="A0A653AYF7"/>
<proteinExistence type="predicted"/>
<protein>
    <submittedName>
        <fullName evidence="1">Uncharacterized protein</fullName>
    </submittedName>
</protein>
<sequence length="107" mass="11284">MHTLGSPLPFMGEGLGERAENAAKRPVSPSPNAARPNPLPKGARGLIVSDHFLCEQRYGPVPVFSFVSAAAGTSPAQTRLSSGACAEDRLGRVLPHTNRNRRAIDGP</sequence>
<evidence type="ECO:0000313" key="1">
    <source>
        <dbReference type="EMBL" id="VDN61345.1"/>
    </source>
</evidence>
<dbReference type="EMBL" id="LR130779">
    <property type="protein sequence ID" value="VDN61345.1"/>
    <property type="molecule type" value="Genomic_DNA"/>
</dbReference>
<accession>A0A653AYF7</accession>
<gene>
    <name evidence="1" type="ORF">POT9AD_0354</name>
</gene>
<reference evidence="1" key="1">
    <citation type="submission" date="2018-11" db="EMBL/GenBank/DDBJ databases">
        <authorList>
            <consortium name="Genoscope - CEA"/>
            <person name="William W."/>
        </authorList>
    </citation>
    <scope>NUCLEOTIDE SEQUENCE [LARGE SCALE GENOMIC DNA]</scope>
    <source>
        <strain evidence="1">T9AD</strain>
    </source>
</reference>